<evidence type="ECO:0000256" key="7">
    <source>
        <dbReference type="ARBA" id="ARBA00022692"/>
    </source>
</evidence>
<dbReference type="Pfam" id="PF03544">
    <property type="entry name" value="TonB_C"/>
    <property type="match status" value="1"/>
</dbReference>
<dbReference type="InterPro" id="IPR003538">
    <property type="entry name" value="TonB"/>
</dbReference>
<sequence length="246" mass="27267">MERGLELGDSAAINSMNPHFSLGGGPLLWAAAAVVGLAFNLLLFGMMPLLMSKATPDRTKGPDIAAVSVIRQKKIEQPARKRETPKKQQEPRKTKTKALKTIAPPKPAVNKPRLAFDVNPRLPAAPGGLTLPPLENFSMTAPPEPPDLRMDFLESELDSPLTPVYTPRPMFPFRARKMGIEGSVEVQFDINEKGEVTKVTILRADPEGIFDQEVLRTLPTWKFSHPTVDGRPVRAKRIRTIEFVFE</sequence>
<comment type="subcellular location">
    <subcellularLocation>
        <location evidence="1">Cell inner membrane</location>
        <topology evidence="1">Single-pass membrane protein</topology>
        <orientation evidence="1">Periplasmic side</orientation>
    </subcellularLocation>
</comment>
<dbReference type="GO" id="GO:0015891">
    <property type="term" value="P:siderophore transport"/>
    <property type="evidence" value="ECO:0007669"/>
    <property type="project" value="InterPro"/>
</dbReference>
<keyword evidence="9" id="KW-0653">Protein transport</keyword>
<evidence type="ECO:0000313" key="17">
    <source>
        <dbReference type="Proteomes" id="UP000000739"/>
    </source>
</evidence>
<evidence type="ECO:0000256" key="9">
    <source>
        <dbReference type="ARBA" id="ARBA00022927"/>
    </source>
</evidence>
<dbReference type="GO" id="GO:0015031">
    <property type="term" value="P:protein transport"/>
    <property type="evidence" value="ECO:0007669"/>
    <property type="project" value="UniProtKB-KW"/>
</dbReference>
<comment type="similarity">
    <text evidence="2">Belongs to the TonB family.</text>
</comment>
<evidence type="ECO:0000256" key="3">
    <source>
        <dbReference type="ARBA" id="ARBA00022362"/>
    </source>
</evidence>
<protein>
    <recommendedName>
        <fullName evidence="3">Protein TonB</fullName>
    </recommendedName>
</protein>
<evidence type="ECO:0000259" key="15">
    <source>
        <dbReference type="PROSITE" id="PS52015"/>
    </source>
</evidence>
<proteinExistence type="inferred from homology"/>
<dbReference type="PROSITE" id="PS52015">
    <property type="entry name" value="TONB_CTD"/>
    <property type="match status" value="1"/>
</dbReference>
<dbReference type="KEGG" id="dal:Dalk_3528"/>
<evidence type="ECO:0000256" key="8">
    <source>
        <dbReference type="ARBA" id="ARBA00022737"/>
    </source>
</evidence>
<dbReference type="GO" id="GO:0098797">
    <property type="term" value="C:plasma membrane protein complex"/>
    <property type="evidence" value="ECO:0007669"/>
    <property type="project" value="TreeGrafter"/>
</dbReference>
<dbReference type="EMBL" id="CP001322">
    <property type="protein sequence ID" value="ACL05216.1"/>
    <property type="molecule type" value="Genomic_DNA"/>
</dbReference>
<evidence type="ECO:0000256" key="5">
    <source>
        <dbReference type="ARBA" id="ARBA00022475"/>
    </source>
</evidence>
<dbReference type="NCBIfam" id="TIGR01352">
    <property type="entry name" value="tonB_Cterm"/>
    <property type="match status" value="1"/>
</dbReference>
<evidence type="ECO:0000256" key="13">
    <source>
        <dbReference type="SAM" id="MobiDB-lite"/>
    </source>
</evidence>
<dbReference type="InterPro" id="IPR006260">
    <property type="entry name" value="TonB/TolA_C"/>
</dbReference>
<comment type="subunit">
    <text evidence="12">Homodimer. Forms a complex with the accessory proteins ExbB and ExbD.</text>
</comment>
<evidence type="ECO:0000256" key="6">
    <source>
        <dbReference type="ARBA" id="ARBA00022519"/>
    </source>
</evidence>
<dbReference type="eggNOG" id="COG0810">
    <property type="taxonomic scope" value="Bacteria"/>
</dbReference>
<organism evidence="16 17">
    <name type="scientific">Desulfatibacillum aliphaticivorans</name>
    <dbReference type="NCBI Taxonomy" id="218208"/>
    <lineage>
        <taxon>Bacteria</taxon>
        <taxon>Pseudomonadati</taxon>
        <taxon>Thermodesulfobacteriota</taxon>
        <taxon>Desulfobacteria</taxon>
        <taxon>Desulfobacterales</taxon>
        <taxon>Desulfatibacillaceae</taxon>
        <taxon>Desulfatibacillum</taxon>
    </lineage>
</organism>
<keyword evidence="8" id="KW-0677">Repeat</keyword>
<dbReference type="AlphaFoldDB" id="B8FC11"/>
<gene>
    <name evidence="16" type="ordered locus">Dalk_3528</name>
</gene>
<dbReference type="Gene3D" id="3.30.1150.10">
    <property type="match status" value="1"/>
</dbReference>
<evidence type="ECO:0000256" key="14">
    <source>
        <dbReference type="SAM" id="Phobius"/>
    </source>
</evidence>
<keyword evidence="11 14" id="KW-0472">Membrane</keyword>
<evidence type="ECO:0000256" key="4">
    <source>
        <dbReference type="ARBA" id="ARBA00022448"/>
    </source>
</evidence>
<keyword evidence="17" id="KW-1185">Reference proteome</keyword>
<evidence type="ECO:0000256" key="1">
    <source>
        <dbReference type="ARBA" id="ARBA00004383"/>
    </source>
</evidence>
<reference evidence="16 17" key="1">
    <citation type="journal article" date="2012" name="Environ. Microbiol.">
        <title>The genome sequence of Desulfatibacillum alkenivorans AK-01: a blueprint for anaerobic alkane oxidation.</title>
        <authorList>
            <person name="Callaghan A.V."/>
            <person name="Morris B.E."/>
            <person name="Pereira I.A."/>
            <person name="McInerney M.J."/>
            <person name="Austin R.N."/>
            <person name="Groves J.T."/>
            <person name="Kukor J.J."/>
            <person name="Suflita J.M."/>
            <person name="Young L.Y."/>
            <person name="Zylstra G.J."/>
            <person name="Wawrik B."/>
        </authorList>
    </citation>
    <scope>NUCLEOTIDE SEQUENCE [LARGE SCALE GENOMIC DNA]</scope>
    <source>
        <strain evidence="16 17">AK-01</strain>
    </source>
</reference>
<evidence type="ECO:0000313" key="16">
    <source>
        <dbReference type="EMBL" id="ACL05216.1"/>
    </source>
</evidence>
<feature type="domain" description="TonB C-terminal" evidence="15">
    <location>
        <begin position="156"/>
        <end position="246"/>
    </location>
</feature>
<dbReference type="InterPro" id="IPR037682">
    <property type="entry name" value="TonB_C"/>
</dbReference>
<keyword evidence="10 14" id="KW-1133">Transmembrane helix</keyword>
<keyword evidence="5" id="KW-1003">Cell membrane</keyword>
<dbReference type="InterPro" id="IPR051045">
    <property type="entry name" value="TonB-dependent_transducer"/>
</dbReference>
<evidence type="ECO:0000256" key="11">
    <source>
        <dbReference type="ARBA" id="ARBA00023136"/>
    </source>
</evidence>
<name>B8FC11_DESAL</name>
<dbReference type="GO" id="GO:0055085">
    <property type="term" value="P:transmembrane transport"/>
    <property type="evidence" value="ECO:0007669"/>
    <property type="project" value="InterPro"/>
</dbReference>
<dbReference type="GO" id="GO:0031992">
    <property type="term" value="F:energy transducer activity"/>
    <property type="evidence" value="ECO:0007669"/>
    <property type="project" value="InterPro"/>
</dbReference>
<dbReference type="HOGENOM" id="CLU_1132156_0_0_7"/>
<keyword evidence="7 14" id="KW-0812">Transmembrane</keyword>
<dbReference type="GO" id="GO:0030288">
    <property type="term" value="C:outer membrane-bounded periplasmic space"/>
    <property type="evidence" value="ECO:0007669"/>
    <property type="project" value="InterPro"/>
</dbReference>
<keyword evidence="6" id="KW-0997">Cell inner membrane</keyword>
<dbReference type="Proteomes" id="UP000000739">
    <property type="component" value="Chromosome"/>
</dbReference>
<dbReference type="SUPFAM" id="SSF74653">
    <property type="entry name" value="TolA/TonB C-terminal domain"/>
    <property type="match status" value="1"/>
</dbReference>
<dbReference type="PANTHER" id="PTHR33446:SF8">
    <property type="entry name" value="PROTEIN TONB"/>
    <property type="match status" value="1"/>
</dbReference>
<evidence type="ECO:0000256" key="10">
    <source>
        <dbReference type="ARBA" id="ARBA00022989"/>
    </source>
</evidence>
<dbReference type="PANTHER" id="PTHR33446">
    <property type="entry name" value="PROTEIN TONB-RELATED"/>
    <property type="match status" value="1"/>
</dbReference>
<feature type="transmembrane region" description="Helical" evidence="14">
    <location>
        <begin position="27"/>
        <end position="50"/>
    </location>
</feature>
<evidence type="ECO:0000256" key="12">
    <source>
        <dbReference type="ARBA" id="ARBA00025849"/>
    </source>
</evidence>
<accession>B8FC11</accession>
<evidence type="ECO:0000256" key="2">
    <source>
        <dbReference type="ARBA" id="ARBA00006555"/>
    </source>
</evidence>
<feature type="region of interest" description="Disordered" evidence="13">
    <location>
        <begin position="72"/>
        <end position="96"/>
    </location>
</feature>
<dbReference type="PRINTS" id="PR01374">
    <property type="entry name" value="TONBPROTEIN"/>
</dbReference>
<keyword evidence="4" id="KW-0813">Transport</keyword>
<feature type="compositionally biased region" description="Basic and acidic residues" evidence="13">
    <location>
        <begin position="73"/>
        <end position="93"/>
    </location>
</feature>